<dbReference type="AlphaFoldDB" id="A0A1I8IAA0"/>
<keyword evidence="2" id="KW-0812">Transmembrane</keyword>
<keyword evidence="2" id="KW-1133">Transmembrane helix</keyword>
<evidence type="ECO:0000256" key="2">
    <source>
        <dbReference type="SAM" id="Phobius"/>
    </source>
</evidence>
<dbReference type="WBParaSite" id="maker-uti_cns_0010870-snap-gene-0.5-mRNA-1">
    <property type="protein sequence ID" value="maker-uti_cns_0010870-snap-gene-0.5-mRNA-1"/>
    <property type="gene ID" value="maker-uti_cns_0010870-snap-gene-0.5"/>
</dbReference>
<reference evidence="5" key="1">
    <citation type="submission" date="2016-11" db="UniProtKB">
        <authorList>
            <consortium name="WormBaseParasite"/>
        </authorList>
    </citation>
    <scope>IDENTIFICATION</scope>
</reference>
<dbReference type="Proteomes" id="UP000095280">
    <property type="component" value="Unplaced"/>
</dbReference>
<evidence type="ECO:0000256" key="1">
    <source>
        <dbReference type="SAM" id="MobiDB-lite"/>
    </source>
</evidence>
<protein>
    <submittedName>
        <fullName evidence="5">Uncharacterized protein</fullName>
    </submittedName>
</protein>
<evidence type="ECO:0000313" key="5">
    <source>
        <dbReference type="WBParaSite" id="maker-uti_cns_0010870-snap-gene-0.5-mRNA-1"/>
    </source>
</evidence>
<feature type="signal peptide" evidence="3">
    <location>
        <begin position="1"/>
        <end position="23"/>
    </location>
</feature>
<evidence type="ECO:0000313" key="4">
    <source>
        <dbReference type="Proteomes" id="UP000095280"/>
    </source>
</evidence>
<feature type="region of interest" description="Disordered" evidence="1">
    <location>
        <begin position="50"/>
        <end position="88"/>
    </location>
</feature>
<accession>A0A1I8IAA0</accession>
<feature type="compositionally biased region" description="Low complexity" evidence="1">
    <location>
        <begin position="53"/>
        <end position="62"/>
    </location>
</feature>
<evidence type="ECO:0000256" key="3">
    <source>
        <dbReference type="SAM" id="SignalP"/>
    </source>
</evidence>
<feature type="chain" id="PRO_5009320812" evidence="3">
    <location>
        <begin position="24"/>
        <end position="181"/>
    </location>
</feature>
<keyword evidence="2" id="KW-0472">Membrane</keyword>
<sequence length="181" mass="18211">MMRTRKFVAYLLAAFSVLSVSTAAGAPKTLKQLMLEDLQAAWSHRIGVAKQRQTQSTSTAATPPTPTAAPAREAVQSDSSSASTSSSSDIDFADVGLTGGGGYSRIFSGGSASAAVGVGVGVGAICLASMAALIGVVLQSQAQEGGELFGAAEDSRGNAVKGQERASAKCSTVTEISYSLS</sequence>
<feature type="compositionally biased region" description="Low complexity" evidence="1">
    <location>
        <begin position="77"/>
        <end position="88"/>
    </location>
</feature>
<proteinExistence type="predicted"/>
<keyword evidence="3" id="KW-0732">Signal</keyword>
<keyword evidence="4" id="KW-1185">Reference proteome</keyword>
<organism evidence="4 5">
    <name type="scientific">Macrostomum lignano</name>
    <dbReference type="NCBI Taxonomy" id="282301"/>
    <lineage>
        <taxon>Eukaryota</taxon>
        <taxon>Metazoa</taxon>
        <taxon>Spiralia</taxon>
        <taxon>Lophotrochozoa</taxon>
        <taxon>Platyhelminthes</taxon>
        <taxon>Rhabditophora</taxon>
        <taxon>Macrostomorpha</taxon>
        <taxon>Macrostomida</taxon>
        <taxon>Macrostomidae</taxon>
        <taxon>Macrostomum</taxon>
    </lineage>
</organism>
<feature type="transmembrane region" description="Helical" evidence="2">
    <location>
        <begin position="114"/>
        <end position="138"/>
    </location>
</feature>
<name>A0A1I8IAA0_9PLAT</name>